<feature type="compositionally biased region" description="Pro residues" evidence="1">
    <location>
        <begin position="79"/>
        <end position="93"/>
    </location>
</feature>
<organism evidence="2 3">
    <name type="scientific">Synchytrium microbalum</name>
    <dbReference type="NCBI Taxonomy" id="1806994"/>
    <lineage>
        <taxon>Eukaryota</taxon>
        <taxon>Fungi</taxon>
        <taxon>Fungi incertae sedis</taxon>
        <taxon>Chytridiomycota</taxon>
        <taxon>Chytridiomycota incertae sedis</taxon>
        <taxon>Chytridiomycetes</taxon>
        <taxon>Synchytriales</taxon>
        <taxon>Synchytriaceae</taxon>
        <taxon>Synchytrium</taxon>
    </lineage>
</organism>
<dbReference type="RefSeq" id="XP_031027172.1">
    <property type="nucleotide sequence ID" value="XM_031166834.1"/>
</dbReference>
<dbReference type="Gene3D" id="3.80.10.10">
    <property type="entry name" value="Ribonuclease Inhibitor"/>
    <property type="match status" value="1"/>
</dbReference>
<dbReference type="GeneID" id="42002131"/>
<dbReference type="OrthoDB" id="120976at2759"/>
<dbReference type="InterPro" id="IPR001611">
    <property type="entry name" value="Leu-rich_rpt"/>
</dbReference>
<protein>
    <submittedName>
        <fullName evidence="2">Uncharacterized protein</fullName>
    </submittedName>
</protein>
<dbReference type="Pfam" id="PF13516">
    <property type="entry name" value="LRR_6"/>
    <property type="match status" value="3"/>
</dbReference>
<dbReference type="EMBL" id="QEAO01000003">
    <property type="protein sequence ID" value="TPX37102.1"/>
    <property type="molecule type" value="Genomic_DNA"/>
</dbReference>
<evidence type="ECO:0000313" key="3">
    <source>
        <dbReference type="Proteomes" id="UP000319731"/>
    </source>
</evidence>
<accession>A0A507CBV4</accession>
<name>A0A507CBV4_9FUNG</name>
<feature type="region of interest" description="Disordered" evidence="1">
    <location>
        <begin position="46"/>
        <end position="176"/>
    </location>
</feature>
<dbReference type="SMART" id="SM00368">
    <property type="entry name" value="LRR_RI"/>
    <property type="match status" value="4"/>
</dbReference>
<keyword evidence="3" id="KW-1185">Reference proteome</keyword>
<dbReference type="PANTHER" id="PTHR46984">
    <property type="entry name" value="LEUCINE-RICH REPEAT-CONTAINING PROTEIN 71"/>
    <property type="match status" value="1"/>
</dbReference>
<comment type="caution">
    <text evidence="2">The sequence shown here is derived from an EMBL/GenBank/DDBJ whole genome shotgun (WGS) entry which is preliminary data.</text>
</comment>
<dbReference type="Proteomes" id="UP000319731">
    <property type="component" value="Unassembled WGS sequence"/>
</dbReference>
<feature type="compositionally biased region" description="Low complexity" evidence="1">
    <location>
        <begin position="55"/>
        <end position="72"/>
    </location>
</feature>
<feature type="region of interest" description="Disordered" evidence="1">
    <location>
        <begin position="386"/>
        <end position="525"/>
    </location>
</feature>
<feature type="compositionally biased region" description="Low complexity" evidence="1">
    <location>
        <begin position="109"/>
        <end position="121"/>
    </location>
</feature>
<proteinExistence type="predicted"/>
<sequence length="621" mass="64892">MPFFIRDITGDFETDYLEACKRIDCTPFLLRKIRWPLPPLPIPDDPHDIASKLNADTTTTTSPASANVTSSTLTIQSPAIPPPAEVTPSPPSTAAPEGKSTPKSGNRRTSSTAAPPTISTPNKRSATGSKGQAAVAEQPPASQQNNNATLPTPAPANTDKEGSRPASAAQADPVKRVNGYRYTPNVDVIVSNETGDDEIRSVEVRGWKMAKGIMEALSVAIPACNSIKQLTLWNCGLVDSQFNLLLPAVLGSTLRHLAVDDCPNLNESTLALLLSEESPLTSLSLRGNRIGDVGSKAIGAALRVNRCLRVLDLWRNKIGPDGLTEIADALKYNQSLIFLAMGDNNVGDAGSTNLSKVLCNVAVTPDELAARKKVLTELALRREQDDDALGRGKGRNPYSAGSNDDPRLQSVSQIDLSKGGAKKPAGKIAAKKDDKVMASSATVNSKVAEKPTTGPTPGSPGKKGAPAPAPPADAKAGAKNAKGAAPPPATPTAAGKGAKKGGKPEEKPIEEIEEVEEPPPPASPDPVMVEMNGILVFVGNRTLSYINLSGNGMTSVGYSAIARAVVEQGEVVAINPALSSVGEGLIQVVVEPNLVDLNNPVHLNMQSILKTRGGVFASPEI</sequence>
<gene>
    <name evidence="2" type="ORF">SmJEL517_g00906</name>
</gene>
<reference evidence="2 3" key="1">
    <citation type="journal article" date="2019" name="Sci. Rep.">
        <title>Comparative genomics of chytrid fungi reveal insights into the obligate biotrophic and pathogenic lifestyle of Synchytrium endobioticum.</title>
        <authorList>
            <person name="van de Vossenberg B.T.L.H."/>
            <person name="Warris S."/>
            <person name="Nguyen H.D.T."/>
            <person name="van Gent-Pelzer M.P.E."/>
            <person name="Joly D.L."/>
            <person name="van de Geest H.C."/>
            <person name="Bonants P.J.M."/>
            <person name="Smith D.S."/>
            <person name="Levesque C.A."/>
            <person name="van der Lee T.A.J."/>
        </authorList>
    </citation>
    <scope>NUCLEOTIDE SEQUENCE [LARGE SCALE GENOMIC DNA]</scope>
    <source>
        <strain evidence="2 3">JEL517</strain>
    </source>
</reference>
<dbReference type="InterPro" id="IPR053040">
    <property type="entry name" value="LRR-containing_protein_71"/>
</dbReference>
<evidence type="ECO:0000313" key="2">
    <source>
        <dbReference type="EMBL" id="TPX37102.1"/>
    </source>
</evidence>
<dbReference type="SUPFAM" id="SSF52047">
    <property type="entry name" value="RNI-like"/>
    <property type="match status" value="1"/>
</dbReference>
<dbReference type="InterPro" id="IPR032675">
    <property type="entry name" value="LRR_dom_sf"/>
</dbReference>
<dbReference type="AlphaFoldDB" id="A0A507CBV4"/>
<evidence type="ECO:0000256" key="1">
    <source>
        <dbReference type="SAM" id="MobiDB-lite"/>
    </source>
</evidence>
<dbReference type="STRING" id="1806994.A0A507CBV4"/>
<feature type="compositionally biased region" description="Polar residues" evidence="1">
    <location>
        <begin position="140"/>
        <end position="150"/>
    </location>
</feature>
<dbReference type="PANTHER" id="PTHR46984:SF1">
    <property type="entry name" value="LEUCINE-RICH REPEAT-CONTAINING PROTEIN 71"/>
    <property type="match status" value="1"/>
</dbReference>
<feature type="compositionally biased region" description="Low complexity" evidence="1">
    <location>
        <begin position="450"/>
        <end position="484"/>
    </location>
</feature>